<dbReference type="GO" id="GO:0031296">
    <property type="term" value="P:B cell costimulation"/>
    <property type="evidence" value="ECO:0007669"/>
    <property type="project" value="TreeGrafter"/>
</dbReference>
<name>A0A8T1SAH3_CHESE</name>
<dbReference type="EMBL" id="JAHGAV010000366">
    <property type="protein sequence ID" value="KAG6925838.1"/>
    <property type="molecule type" value="Genomic_DNA"/>
</dbReference>
<proteinExistence type="predicted"/>
<dbReference type="PRINTS" id="PR01964">
    <property type="entry name" value="TNFACTORR13C"/>
</dbReference>
<dbReference type="GO" id="GO:0038023">
    <property type="term" value="F:signaling receptor activity"/>
    <property type="evidence" value="ECO:0007669"/>
    <property type="project" value="InterPro"/>
</dbReference>
<keyword evidence="1" id="KW-0812">Transmembrane</keyword>
<dbReference type="GO" id="GO:0009897">
    <property type="term" value="C:external side of plasma membrane"/>
    <property type="evidence" value="ECO:0007669"/>
    <property type="project" value="TreeGrafter"/>
</dbReference>
<dbReference type="Proteomes" id="UP000765507">
    <property type="component" value="Unassembled WGS sequence"/>
</dbReference>
<dbReference type="GO" id="GO:0030890">
    <property type="term" value="P:positive regulation of B cell proliferation"/>
    <property type="evidence" value="ECO:0007669"/>
    <property type="project" value="TreeGrafter"/>
</dbReference>
<organism evidence="2 3">
    <name type="scientific">Chelydra serpentina</name>
    <name type="common">Snapping turtle</name>
    <name type="synonym">Testudo serpentina</name>
    <dbReference type="NCBI Taxonomy" id="8475"/>
    <lineage>
        <taxon>Eukaryota</taxon>
        <taxon>Metazoa</taxon>
        <taxon>Chordata</taxon>
        <taxon>Craniata</taxon>
        <taxon>Vertebrata</taxon>
        <taxon>Euteleostomi</taxon>
        <taxon>Archelosauria</taxon>
        <taxon>Testudinata</taxon>
        <taxon>Testudines</taxon>
        <taxon>Cryptodira</taxon>
        <taxon>Durocryptodira</taxon>
        <taxon>Americhelydia</taxon>
        <taxon>Chelydroidea</taxon>
        <taxon>Chelydridae</taxon>
        <taxon>Chelydra</taxon>
    </lineage>
</organism>
<evidence type="ECO:0000256" key="1">
    <source>
        <dbReference type="SAM" id="Phobius"/>
    </source>
</evidence>
<dbReference type="PANTHER" id="PTHR20437:SF2">
    <property type="entry name" value="TUMOR NECROSIS FACTOR RECEPTOR SUPERFAMILY MEMBER 13C"/>
    <property type="match status" value="1"/>
</dbReference>
<evidence type="ECO:0000313" key="2">
    <source>
        <dbReference type="EMBL" id="KAG6925838.1"/>
    </source>
</evidence>
<reference evidence="2 3" key="1">
    <citation type="journal article" date="2020" name="G3 (Bethesda)">
        <title>Draft Genome of the Common Snapping Turtle, Chelydra serpentina, a Model for Phenotypic Plasticity in Reptiles.</title>
        <authorList>
            <person name="Das D."/>
            <person name="Singh S.K."/>
            <person name="Bierstedt J."/>
            <person name="Erickson A."/>
            <person name="Galli G.L.J."/>
            <person name="Crossley D.A. 2nd"/>
            <person name="Rhen T."/>
        </authorList>
    </citation>
    <scope>NUCLEOTIDE SEQUENCE [LARGE SCALE GENOMIC DNA]</scope>
    <source>
        <strain evidence="2">KW</strain>
    </source>
</reference>
<dbReference type="GO" id="GO:0031295">
    <property type="term" value="P:T cell costimulation"/>
    <property type="evidence" value="ECO:0007669"/>
    <property type="project" value="TreeGrafter"/>
</dbReference>
<dbReference type="GO" id="GO:0033209">
    <property type="term" value="P:tumor necrosis factor-mediated signaling pathway"/>
    <property type="evidence" value="ECO:0007669"/>
    <property type="project" value="InterPro"/>
</dbReference>
<keyword evidence="2" id="KW-0675">Receptor</keyword>
<dbReference type="OrthoDB" id="9392810at2759"/>
<keyword evidence="1" id="KW-0472">Membrane</keyword>
<dbReference type="PANTHER" id="PTHR20437">
    <property type="entry name" value="TUMOR NECROSIS FACTOR RECEPTOR SUBFAMILY MEMBER 13/17"/>
    <property type="match status" value="1"/>
</dbReference>
<comment type="caution">
    <text evidence="2">The sequence shown here is derived from an EMBL/GenBank/DDBJ whole genome shotgun (WGS) entry which is preliminary data.</text>
</comment>
<feature type="transmembrane region" description="Helical" evidence="1">
    <location>
        <begin position="61"/>
        <end position="84"/>
    </location>
</feature>
<accession>A0A8T1SAH3</accession>
<keyword evidence="3" id="KW-1185">Reference proteome</keyword>
<dbReference type="InterPro" id="IPR022338">
    <property type="entry name" value="TNFR_13C"/>
</dbReference>
<keyword evidence="1" id="KW-1133">Transmembrane helix</keyword>
<sequence length="210" mass="22336">MARGSSDRHLDAACSPPECFDTLTKGCVRCTELPGHSEEDTTCHNSVAPTSTQAPAPGPGLIFGIPALVGLALVLAALCGLLTCKVRRRRRRKRRSPDEKPKENLDCDISCESQACKGLKLPEEDDLVLATCPHVNGALKHAGPAGRGDFSKRKPVFQGGAGSDVIERSVLSAGNEERDHGFPLPATELGATVLVTTKTIQNNCTTEERP</sequence>
<gene>
    <name evidence="2" type="primary">TNFRSF13C</name>
    <name evidence="2" type="ORF">G0U57_013308</name>
</gene>
<evidence type="ECO:0000313" key="3">
    <source>
        <dbReference type="Proteomes" id="UP000765507"/>
    </source>
</evidence>
<dbReference type="GO" id="GO:0042102">
    <property type="term" value="P:positive regulation of T cell proliferation"/>
    <property type="evidence" value="ECO:0007669"/>
    <property type="project" value="TreeGrafter"/>
</dbReference>
<dbReference type="InterPro" id="IPR043521">
    <property type="entry name" value="TNFR_13C/17"/>
</dbReference>
<dbReference type="AlphaFoldDB" id="A0A8T1SAH3"/>
<protein>
    <submittedName>
        <fullName evidence="2">TNF receptor superfamily member 13C</fullName>
    </submittedName>
</protein>